<proteinExistence type="predicted"/>
<reference evidence="1" key="1">
    <citation type="submission" date="2022-03" db="EMBL/GenBank/DDBJ databases">
        <authorList>
            <person name="Sayadi A."/>
        </authorList>
    </citation>
    <scope>NUCLEOTIDE SEQUENCE</scope>
</reference>
<evidence type="ECO:0000313" key="2">
    <source>
        <dbReference type="Proteomes" id="UP001152888"/>
    </source>
</evidence>
<keyword evidence="2" id="KW-1185">Reference proteome</keyword>
<name>A0A9P0VRF2_ACAOB</name>
<evidence type="ECO:0000313" key="1">
    <source>
        <dbReference type="EMBL" id="CAH2018116.1"/>
    </source>
</evidence>
<dbReference type="EMBL" id="CAKOFQ010009616">
    <property type="protein sequence ID" value="CAH2018116.1"/>
    <property type="molecule type" value="Genomic_DNA"/>
</dbReference>
<comment type="caution">
    <text evidence="1">The sequence shown here is derived from an EMBL/GenBank/DDBJ whole genome shotgun (WGS) entry which is preliminary data.</text>
</comment>
<accession>A0A9P0VRF2</accession>
<dbReference type="AlphaFoldDB" id="A0A9P0VRF2"/>
<organism evidence="1 2">
    <name type="scientific">Acanthoscelides obtectus</name>
    <name type="common">Bean weevil</name>
    <name type="synonym">Bruchus obtectus</name>
    <dbReference type="NCBI Taxonomy" id="200917"/>
    <lineage>
        <taxon>Eukaryota</taxon>
        <taxon>Metazoa</taxon>
        <taxon>Ecdysozoa</taxon>
        <taxon>Arthropoda</taxon>
        <taxon>Hexapoda</taxon>
        <taxon>Insecta</taxon>
        <taxon>Pterygota</taxon>
        <taxon>Neoptera</taxon>
        <taxon>Endopterygota</taxon>
        <taxon>Coleoptera</taxon>
        <taxon>Polyphaga</taxon>
        <taxon>Cucujiformia</taxon>
        <taxon>Chrysomeloidea</taxon>
        <taxon>Chrysomelidae</taxon>
        <taxon>Bruchinae</taxon>
        <taxon>Bruchini</taxon>
        <taxon>Acanthoscelides</taxon>
    </lineage>
</organism>
<protein>
    <submittedName>
        <fullName evidence="1">Uncharacterized protein</fullName>
    </submittedName>
</protein>
<sequence>MADLFFLPYHCDLSSLLIWNNSDVRSVGLRKYRSARGFECASCGHFVFMHNIPYQRAKGDPNHNASELCKSCTSGDEKSRKSCPYTDSPFWFAVHTASDDS</sequence>
<gene>
    <name evidence="1" type="ORF">ACAOBT_LOCUS36438</name>
</gene>
<dbReference type="Proteomes" id="UP001152888">
    <property type="component" value="Unassembled WGS sequence"/>
</dbReference>